<name>A0A8S4N099_OWEFU</name>
<dbReference type="PROSITE" id="PS00028">
    <property type="entry name" value="ZINC_FINGER_C2H2_1"/>
    <property type="match status" value="1"/>
</dbReference>
<evidence type="ECO:0000313" key="5">
    <source>
        <dbReference type="Proteomes" id="UP000749559"/>
    </source>
</evidence>
<dbReference type="AlphaFoldDB" id="A0A8S4N099"/>
<dbReference type="SMART" id="SM00355">
    <property type="entry name" value="ZnF_C2H2"/>
    <property type="match status" value="1"/>
</dbReference>
<feature type="compositionally biased region" description="Basic and acidic residues" evidence="2">
    <location>
        <begin position="115"/>
        <end position="127"/>
    </location>
</feature>
<feature type="compositionally biased region" description="Basic and acidic residues" evidence="2">
    <location>
        <begin position="24"/>
        <end position="78"/>
    </location>
</feature>
<dbReference type="GO" id="GO:0008270">
    <property type="term" value="F:zinc ion binding"/>
    <property type="evidence" value="ECO:0007669"/>
    <property type="project" value="UniProtKB-KW"/>
</dbReference>
<feature type="compositionally biased region" description="Basic residues" evidence="2">
    <location>
        <begin position="1"/>
        <end position="23"/>
    </location>
</feature>
<dbReference type="EMBL" id="CAIIXF020000001">
    <property type="protein sequence ID" value="CAH1773838.1"/>
    <property type="molecule type" value="Genomic_DNA"/>
</dbReference>
<keyword evidence="1" id="KW-0863">Zinc-finger</keyword>
<evidence type="ECO:0000256" key="2">
    <source>
        <dbReference type="SAM" id="MobiDB-lite"/>
    </source>
</evidence>
<feature type="compositionally biased region" description="Low complexity" evidence="2">
    <location>
        <begin position="138"/>
        <end position="152"/>
    </location>
</feature>
<comment type="caution">
    <text evidence="4">The sequence shown here is derived from an EMBL/GenBank/DDBJ whole genome shotgun (WGS) entry which is preliminary data.</text>
</comment>
<feature type="domain" description="C2H2-type" evidence="3">
    <location>
        <begin position="197"/>
        <end position="225"/>
    </location>
</feature>
<keyword evidence="1" id="KW-0479">Metal-binding</keyword>
<dbReference type="InterPro" id="IPR013087">
    <property type="entry name" value="Znf_C2H2_type"/>
</dbReference>
<keyword evidence="1" id="KW-0862">Zinc</keyword>
<dbReference type="SUPFAM" id="SSF57667">
    <property type="entry name" value="beta-beta-alpha zinc fingers"/>
    <property type="match status" value="1"/>
</dbReference>
<feature type="compositionally biased region" description="Basic and acidic residues" evidence="2">
    <location>
        <begin position="267"/>
        <end position="300"/>
    </location>
</feature>
<feature type="compositionally biased region" description="Polar residues" evidence="2">
    <location>
        <begin position="325"/>
        <end position="336"/>
    </location>
</feature>
<feature type="region of interest" description="Disordered" evidence="2">
    <location>
        <begin position="223"/>
        <end position="355"/>
    </location>
</feature>
<evidence type="ECO:0000313" key="4">
    <source>
        <dbReference type="EMBL" id="CAH1773838.1"/>
    </source>
</evidence>
<evidence type="ECO:0000259" key="3">
    <source>
        <dbReference type="PROSITE" id="PS50157"/>
    </source>
</evidence>
<accession>A0A8S4N099</accession>
<dbReference type="InterPro" id="IPR036236">
    <property type="entry name" value="Znf_C2H2_sf"/>
</dbReference>
<feature type="region of interest" description="Disordered" evidence="2">
    <location>
        <begin position="1"/>
        <end position="85"/>
    </location>
</feature>
<feature type="compositionally biased region" description="Acidic residues" evidence="2">
    <location>
        <begin position="242"/>
        <end position="251"/>
    </location>
</feature>
<proteinExistence type="predicted"/>
<reference evidence="4" key="1">
    <citation type="submission" date="2022-03" db="EMBL/GenBank/DDBJ databases">
        <authorList>
            <person name="Martin C."/>
        </authorList>
    </citation>
    <scope>NUCLEOTIDE SEQUENCE</scope>
</reference>
<keyword evidence="5" id="KW-1185">Reference proteome</keyword>
<feature type="region of interest" description="Disordered" evidence="2">
    <location>
        <begin position="102"/>
        <end position="162"/>
    </location>
</feature>
<dbReference type="PROSITE" id="PS50157">
    <property type="entry name" value="ZINC_FINGER_C2H2_2"/>
    <property type="match status" value="1"/>
</dbReference>
<protein>
    <recommendedName>
        <fullName evidence="3">C2H2-type domain-containing protein</fullName>
    </recommendedName>
</protein>
<sequence length="366" mass="40948">MARSRSRSRRRREQSRDRKAHHKHAEEKKSEHVSRKDEPTRRRVVIEKPPSRDRSPKRQEREKPPNRDRSPKRQERKLGVHPFGKMIAATKNYVKSEIKAVASSKGDSKKKRLDTHKSPDSHVKRSDQTLSSSHHKTGTSGSTGFSTKSTSGTDHRDGLDSSHNFQERMTSAVNLISSISCPTAESAKVGPETDTSHVCSLCAQVFTRKFNLQRHMRHLHGIDTTSLGEEPKVPFFPLTPNLEEEVDDSPVEQDHETPTSEADGESGDGKASTREHKDGLAEDHYSSDTDQDGRQEREVEGESPPITLDIPEENKSEPKGKETSTKSQASVPSATARSPEVRTIGTQTHGPSFAPNVYVHVDQVYF</sequence>
<gene>
    <name evidence="4" type="ORF">OFUS_LOCUS1376</name>
</gene>
<evidence type="ECO:0000256" key="1">
    <source>
        <dbReference type="PROSITE-ProRule" id="PRU00042"/>
    </source>
</evidence>
<feature type="compositionally biased region" description="Basic and acidic residues" evidence="2">
    <location>
        <begin position="312"/>
        <end position="324"/>
    </location>
</feature>
<dbReference type="Proteomes" id="UP000749559">
    <property type="component" value="Unassembled WGS sequence"/>
</dbReference>
<organism evidence="4 5">
    <name type="scientific">Owenia fusiformis</name>
    <name type="common">Polychaete worm</name>
    <dbReference type="NCBI Taxonomy" id="6347"/>
    <lineage>
        <taxon>Eukaryota</taxon>
        <taxon>Metazoa</taxon>
        <taxon>Spiralia</taxon>
        <taxon>Lophotrochozoa</taxon>
        <taxon>Annelida</taxon>
        <taxon>Polychaeta</taxon>
        <taxon>Sedentaria</taxon>
        <taxon>Canalipalpata</taxon>
        <taxon>Sabellida</taxon>
        <taxon>Oweniida</taxon>
        <taxon>Oweniidae</taxon>
        <taxon>Owenia</taxon>
    </lineage>
</organism>